<dbReference type="AlphaFoldDB" id="A0A9X3J714"/>
<reference evidence="1" key="1">
    <citation type="submission" date="2022-11" db="EMBL/GenBank/DDBJ databases">
        <title>Marilongibacter aestuarii gen. nov., sp. nov., isolated from tidal flat sediment.</title>
        <authorList>
            <person name="Jiayan W."/>
        </authorList>
    </citation>
    <scope>NUCLEOTIDE SEQUENCE</scope>
    <source>
        <strain evidence="1">Z1-6</strain>
    </source>
</reference>
<evidence type="ECO:0000313" key="1">
    <source>
        <dbReference type="EMBL" id="MCY1721066.1"/>
    </source>
</evidence>
<keyword evidence="2" id="KW-1185">Reference proteome</keyword>
<evidence type="ECO:0000313" key="2">
    <source>
        <dbReference type="Proteomes" id="UP001145087"/>
    </source>
</evidence>
<sequence>MKNLYLGNTELKKLENKVKGQFVEIGGEKFYKISNCNQMPDFFMTIVSDSDHWMYLSSNGSLTAGRKNRDNALFPYYTDDKIHDYQGKTGSKTICLVDKNNKTFLWEPFTDEAEKAYRIERNLYKSIYGNKIIFEERNTDLEIGFQYGWYNSEKFGWVKKSTVQNHGDSDVKVELIDGICNLLPYGVDYAFQNEYSNLLDAYKKNELLADSKLGLFMLSSIPVDRAEPSEALKTTSIWSVLPTENVNYLVSERQIEAFKCGQPVQTELDIRAARGAYFINAAFNLKKEEKQQWYLVAEVNQDAGDVANLSNFVLTEKDIVGQLENDINVGTQNLIKIVANADGLQLGNEDLGCARHFTNTLFNAMRGGIFTNSYTLNTNDFNLFVGQINKRVKEQYKAELDRLPQAIELKNLLSWAKELENPELERICYEYLPLTFSRRHGDPSRPWNQFSIETKNDDGSDKLNYQGNWRDIFQNWEALCLSFPEYIEGIIAKFVNASTPDGYNPYRVTREGLDWECPDPEDPWAYIGYWGDHQIIYLQKFLEQSEQFHPGKLDELLSKEIFVYANVPYRIKSFAEIVKNPKDTIVFDSELNNQIEVLTQKTGADGKLLRDTDGEIVRTNLLEKVLTTLLAKLSNFIPEAGIWLNTQRPEWNDANNALVGNGVSMVTLYYIRRFLEFWENKFNTIETESFEISEELKRQFDKTFSIFETNIKLLDKGFSDADRYDITSELGKAGAEFREAIYGNSFSGKKSGLKKKAVSDFIQISLKYINQSIHKNKREDGLFHAYNLVSFNGESISVRYLYEMLEGQVAVLSSGALSTTESLEVLDALKKSALFREDQYSYILYPNRELPRFVEKNSIPADQFEQSDLLKALLADGCTSILKKDELGNCHFNGIFRNGEVLSQSLENLDGEKYGKLVQQEKKQVLDIYENMFDHQSFTGRSGTFYGYEGLGSIYWHMVSKLLLATQECYFKGINEGATENTLGCIKAHYYEIKAGIGLYKSPELYGAFPTDAYSHTPANSGAKQPGLTGQVKEDVISRFGELGIHIHSGEITFDLSLLNKNEILVEKQLFSYFDLQGNKQELKLSANQLGFTFCQVPVVYTLGGEEKLIIKFSDGSSKFLTGRAIDRDTSRKIFTRNGEVRVIEFSFQL</sequence>
<dbReference type="Proteomes" id="UP001145087">
    <property type="component" value="Unassembled WGS sequence"/>
</dbReference>
<name>A0A9X3J714_9BACT</name>
<dbReference type="RefSeq" id="WP_343333400.1">
    <property type="nucleotide sequence ID" value="NZ_JAPOHD010000027.1"/>
</dbReference>
<comment type="caution">
    <text evidence="1">The sequence shown here is derived from an EMBL/GenBank/DDBJ whole genome shotgun (WGS) entry which is preliminary data.</text>
</comment>
<evidence type="ECO:0008006" key="3">
    <source>
        <dbReference type="Google" id="ProtNLM"/>
    </source>
</evidence>
<protein>
    <recommendedName>
        <fullName evidence="3">Cellobiose phosphorylase</fullName>
    </recommendedName>
</protein>
<proteinExistence type="predicted"/>
<organism evidence="1 2">
    <name type="scientific">Draconibacterium aestuarii</name>
    <dbReference type="NCBI Taxonomy" id="2998507"/>
    <lineage>
        <taxon>Bacteria</taxon>
        <taxon>Pseudomonadati</taxon>
        <taxon>Bacteroidota</taxon>
        <taxon>Bacteroidia</taxon>
        <taxon>Marinilabiliales</taxon>
        <taxon>Prolixibacteraceae</taxon>
        <taxon>Draconibacterium</taxon>
    </lineage>
</organism>
<gene>
    <name evidence="1" type="ORF">OU798_11980</name>
</gene>
<accession>A0A9X3J714</accession>
<dbReference type="EMBL" id="JAPOHD010000027">
    <property type="protein sequence ID" value="MCY1721066.1"/>
    <property type="molecule type" value="Genomic_DNA"/>
</dbReference>